<sequence length="184" mass="21588">MQNRNEKLSETKLNSVNLFKAINKKNEHALSLCNYYIGLIDLESCEFEKIYKLVRKILMILNVHMKPACKERLYLPRNMFGRGLISITFKAEKMLLDFKTSLERRKLTSLRSAGILWAEQQRKSHMATITEFLRIKYESTQHIEQTLKSLQIECLLTAIKKKTLHSKLFESLDNETFNIQTSSK</sequence>
<gene>
    <name evidence="2" type="primary">LOC115229716</name>
</gene>
<name>A0A6P7U4N3_9MOLL</name>
<dbReference type="Proteomes" id="UP000515154">
    <property type="component" value="Unplaced"/>
</dbReference>
<dbReference type="PANTHER" id="PTHR35450">
    <property type="entry name" value="REVERSE TRANSCRIPTASE DOMAIN-CONTAINING PROTEIN"/>
    <property type="match status" value="1"/>
</dbReference>
<dbReference type="PANTHER" id="PTHR35450:SF2">
    <property type="entry name" value="REVERSE TRANSCRIPTASE DOMAIN-CONTAINING PROTEIN"/>
    <property type="match status" value="1"/>
</dbReference>
<organism evidence="1 2">
    <name type="scientific">Octopus sinensis</name>
    <name type="common">East Asian common octopus</name>
    <dbReference type="NCBI Taxonomy" id="2607531"/>
    <lineage>
        <taxon>Eukaryota</taxon>
        <taxon>Metazoa</taxon>
        <taxon>Spiralia</taxon>
        <taxon>Lophotrochozoa</taxon>
        <taxon>Mollusca</taxon>
        <taxon>Cephalopoda</taxon>
        <taxon>Coleoidea</taxon>
        <taxon>Octopodiformes</taxon>
        <taxon>Octopoda</taxon>
        <taxon>Incirrata</taxon>
        <taxon>Octopodidae</taxon>
        <taxon>Octopus</taxon>
    </lineage>
</organism>
<reference evidence="2" key="1">
    <citation type="submission" date="2025-08" db="UniProtKB">
        <authorList>
            <consortium name="RefSeq"/>
        </authorList>
    </citation>
    <scope>IDENTIFICATION</scope>
</reference>
<keyword evidence="1" id="KW-1185">Reference proteome</keyword>
<evidence type="ECO:0000313" key="2">
    <source>
        <dbReference type="RefSeq" id="XP_029655886.1"/>
    </source>
</evidence>
<protein>
    <submittedName>
        <fullName evidence="2">Uncharacterized protein LOC115229716</fullName>
    </submittedName>
</protein>
<dbReference type="KEGG" id="osn:115229716"/>
<dbReference type="AlphaFoldDB" id="A0A6P7U4N3"/>
<evidence type="ECO:0000313" key="1">
    <source>
        <dbReference type="Proteomes" id="UP000515154"/>
    </source>
</evidence>
<accession>A0A6P7U4N3</accession>
<proteinExistence type="predicted"/>
<dbReference type="RefSeq" id="XP_029655886.1">
    <property type="nucleotide sequence ID" value="XM_029800026.1"/>
</dbReference>